<evidence type="ECO:0000256" key="1">
    <source>
        <dbReference type="ARBA" id="ARBA00001782"/>
    </source>
</evidence>
<comment type="function">
    <text evidence="14">Catalyzes the reversible epimerization of D-ribulose 5-phosphate to D-xylulose 5-phosphate.</text>
</comment>
<dbReference type="PROSITE" id="PS01085">
    <property type="entry name" value="RIBUL_P_3_EPIMER_1"/>
    <property type="match status" value="1"/>
</dbReference>
<dbReference type="NCBIfam" id="NF004076">
    <property type="entry name" value="PRK05581.1-4"/>
    <property type="match status" value="1"/>
</dbReference>
<evidence type="ECO:0000256" key="3">
    <source>
        <dbReference type="ARBA" id="ARBA00001947"/>
    </source>
</evidence>
<comment type="subunit">
    <text evidence="6">Homodimer.</text>
</comment>
<dbReference type="CDD" id="cd00429">
    <property type="entry name" value="RPE"/>
    <property type="match status" value="1"/>
</dbReference>
<dbReference type="GO" id="GO:1901135">
    <property type="term" value="P:carbohydrate derivative metabolic process"/>
    <property type="evidence" value="ECO:0007669"/>
    <property type="project" value="UniProtKB-ARBA"/>
</dbReference>
<evidence type="ECO:0000256" key="7">
    <source>
        <dbReference type="ARBA" id="ARBA00013188"/>
    </source>
</evidence>
<evidence type="ECO:0000256" key="11">
    <source>
        <dbReference type="ARBA" id="ARBA00023211"/>
    </source>
</evidence>
<evidence type="ECO:0000256" key="6">
    <source>
        <dbReference type="ARBA" id="ARBA00011738"/>
    </source>
</evidence>
<gene>
    <name evidence="15" type="ORF">EHAR0213_LOCUS3821</name>
</gene>
<protein>
    <recommendedName>
        <fullName evidence="7">ribulose-phosphate 3-epimerase</fullName>
        <ecNumber evidence="7">5.1.3.1</ecNumber>
    </recommendedName>
</protein>
<evidence type="ECO:0000256" key="12">
    <source>
        <dbReference type="ARBA" id="ARBA00023235"/>
    </source>
</evidence>
<dbReference type="InterPro" id="IPR000056">
    <property type="entry name" value="Ribul_P_3_epim-like"/>
</dbReference>
<keyword evidence="11" id="KW-0464">Manganese</keyword>
<dbReference type="GO" id="GO:0005975">
    <property type="term" value="P:carbohydrate metabolic process"/>
    <property type="evidence" value="ECO:0007669"/>
    <property type="project" value="InterPro"/>
</dbReference>
<keyword evidence="12" id="KW-0413">Isomerase</keyword>
<evidence type="ECO:0000256" key="2">
    <source>
        <dbReference type="ARBA" id="ARBA00001936"/>
    </source>
</evidence>
<proteinExistence type="inferred from homology"/>
<keyword evidence="13" id="KW-0119">Carbohydrate metabolism</keyword>
<comment type="catalytic activity">
    <reaction evidence="1">
        <text>D-ribulose 5-phosphate = D-xylulose 5-phosphate</text>
        <dbReference type="Rhea" id="RHEA:13677"/>
        <dbReference type="ChEBI" id="CHEBI:57737"/>
        <dbReference type="ChEBI" id="CHEBI:58121"/>
        <dbReference type="EC" id="5.1.3.1"/>
    </reaction>
</comment>
<comment type="cofactor">
    <cofactor evidence="4">
        <name>Fe(2+)</name>
        <dbReference type="ChEBI" id="CHEBI:29033"/>
    </cofactor>
</comment>
<comment type="cofactor">
    <cofactor evidence="3">
        <name>Zn(2+)</name>
        <dbReference type="ChEBI" id="CHEBI:29105"/>
    </cofactor>
</comment>
<reference evidence="15" key="1">
    <citation type="submission" date="2021-01" db="EMBL/GenBank/DDBJ databases">
        <authorList>
            <person name="Corre E."/>
            <person name="Pelletier E."/>
            <person name="Niang G."/>
            <person name="Scheremetjew M."/>
            <person name="Finn R."/>
            <person name="Kale V."/>
            <person name="Holt S."/>
            <person name="Cochrane G."/>
            <person name="Meng A."/>
            <person name="Brown T."/>
            <person name="Cohen L."/>
        </authorList>
    </citation>
    <scope>NUCLEOTIDE SEQUENCE</scope>
    <source>
        <strain evidence="15">FSP1.4</strain>
    </source>
</reference>
<evidence type="ECO:0000256" key="8">
    <source>
        <dbReference type="ARBA" id="ARBA00022723"/>
    </source>
</evidence>
<dbReference type="Gene3D" id="3.20.20.70">
    <property type="entry name" value="Aldolase class I"/>
    <property type="match status" value="1"/>
</dbReference>
<sequence>MISKGCEWLHVDIMDGHFVPNLAIGFPVINSLKKAVPHAFLDCHVMASNPKKWVVPLKEAGGDQFVFHYETVTPDEIDELISLIKDNGMKVGMAIKPKTPMDETIIDVLKKDVLDMFLVMTVEPGFGGQSFMEETMDKVAQAREICPNLNIQVDGGVKKSNMSIPIKAGANVIVSGTGLFGQEDREDIINQMKFEIDEVTKKTE</sequence>
<dbReference type="GO" id="GO:0046496">
    <property type="term" value="P:nicotinamide nucleotide metabolic process"/>
    <property type="evidence" value="ECO:0007669"/>
    <property type="project" value="UniProtKB-ARBA"/>
</dbReference>
<evidence type="ECO:0000256" key="9">
    <source>
        <dbReference type="ARBA" id="ARBA00022833"/>
    </source>
</evidence>
<dbReference type="Pfam" id="PF00834">
    <property type="entry name" value="Ribul_P_3_epim"/>
    <property type="match status" value="1"/>
</dbReference>
<dbReference type="AlphaFoldDB" id="A0A7S3J3N2"/>
<organism evidence="15">
    <name type="scientific">Euplotes harpa</name>
    <dbReference type="NCBI Taxonomy" id="151035"/>
    <lineage>
        <taxon>Eukaryota</taxon>
        <taxon>Sar</taxon>
        <taxon>Alveolata</taxon>
        <taxon>Ciliophora</taxon>
        <taxon>Intramacronucleata</taxon>
        <taxon>Spirotrichea</taxon>
        <taxon>Hypotrichia</taxon>
        <taxon>Euplotida</taxon>
        <taxon>Euplotidae</taxon>
        <taxon>Euplotes</taxon>
    </lineage>
</organism>
<evidence type="ECO:0000256" key="5">
    <source>
        <dbReference type="ARBA" id="ARBA00009541"/>
    </source>
</evidence>
<accession>A0A7S3J3N2</accession>
<dbReference type="GO" id="GO:0004750">
    <property type="term" value="F:D-ribulose-phosphate 3-epimerase activity"/>
    <property type="evidence" value="ECO:0007669"/>
    <property type="project" value="UniProtKB-EC"/>
</dbReference>
<comment type="cofactor">
    <cofactor evidence="2">
        <name>Mn(2+)</name>
        <dbReference type="ChEBI" id="CHEBI:29035"/>
    </cofactor>
</comment>
<dbReference type="GO" id="GO:0006163">
    <property type="term" value="P:purine nucleotide metabolic process"/>
    <property type="evidence" value="ECO:0007669"/>
    <property type="project" value="UniProtKB-ARBA"/>
</dbReference>
<dbReference type="EC" id="5.1.3.1" evidence="7"/>
<name>A0A7S3J3N2_9SPIT</name>
<dbReference type="FunFam" id="3.20.20.70:FF:000191">
    <property type="entry name" value="ribulose-phosphate 3-epimerase isoform X2"/>
    <property type="match status" value="1"/>
</dbReference>
<evidence type="ECO:0000256" key="13">
    <source>
        <dbReference type="ARBA" id="ARBA00023277"/>
    </source>
</evidence>
<dbReference type="InterPro" id="IPR011060">
    <property type="entry name" value="RibuloseP-bd_barrel"/>
</dbReference>
<keyword evidence="9" id="KW-0862">Zinc</keyword>
<evidence type="ECO:0000256" key="10">
    <source>
        <dbReference type="ARBA" id="ARBA00023004"/>
    </source>
</evidence>
<dbReference type="GO" id="GO:0006091">
    <property type="term" value="P:generation of precursor metabolites and energy"/>
    <property type="evidence" value="ECO:0007669"/>
    <property type="project" value="UniProtKB-ARBA"/>
</dbReference>
<keyword evidence="10" id="KW-0408">Iron</keyword>
<dbReference type="PANTHER" id="PTHR11749">
    <property type="entry name" value="RIBULOSE-5-PHOSPHATE-3-EPIMERASE"/>
    <property type="match status" value="1"/>
</dbReference>
<keyword evidence="8" id="KW-0479">Metal-binding</keyword>
<dbReference type="GO" id="GO:0046872">
    <property type="term" value="F:metal ion binding"/>
    <property type="evidence" value="ECO:0007669"/>
    <property type="project" value="UniProtKB-KW"/>
</dbReference>
<evidence type="ECO:0000256" key="14">
    <source>
        <dbReference type="ARBA" id="ARBA00057323"/>
    </source>
</evidence>
<dbReference type="EMBL" id="HBII01008789">
    <property type="protein sequence ID" value="CAE0344912.1"/>
    <property type="molecule type" value="Transcribed_RNA"/>
</dbReference>
<evidence type="ECO:0000313" key="15">
    <source>
        <dbReference type="EMBL" id="CAE0344912.1"/>
    </source>
</evidence>
<comment type="similarity">
    <text evidence="5">Belongs to the ribulose-phosphate 3-epimerase family.</text>
</comment>
<dbReference type="InterPro" id="IPR013785">
    <property type="entry name" value="Aldolase_TIM"/>
</dbReference>
<dbReference type="SUPFAM" id="SSF51366">
    <property type="entry name" value="Ribulose-phoshate binding barrel"/>
    <property type="match status" value="1"/>
</dbReference>
<evidence type="ECO:0000256" key="4">
    <source>
        <dbReference type="ARBA" id="ARBA00001954"/>
    </source>
</evidence>